<evidence type="ECO:0000313" key="5">
    <source>
        <dbReference type="Proteomes" id="UP000662931"/>
    </source>
</evidence>
<protein>
    <recommendedName>
        <fullName evidence="3">Ribosome-assembly protein 3 C-terminal domain-containing protein</fullName>
    </recommendedName>
</protein>
<evidence type="ECO:0000259" key="3">
    <source>
        <dbReference type="Pfam" id="PF14615"/>
    </source>
</evidence>
<sequence>MDSSSSESEEERREGGEGAEEAAEEVAEEVAEEIKNKDITIEGLNLPDRTSINATKDQINRLEDKFQTMEQMKLDLSGTNNSNKLQQLNESINETREALLNEYLGKMLGTYSDDLDELRSKADFHGEMSLKLIAKLLKESGNVFDDSTLSQLKQ</sequence>
<feature type="compositionally biased region" description="Acidic residues" evidence="2">
    <location>
        <begin position="17"/>
        <end position="31"/>
    </location>
</feature>
<dbReference type="OrthoDB" id="69550at2759"/>
<keyword evidence="1" id="KW-0175">Coiled coil</keyword>
<keyword evidence="5" id="KW-1185">Reference proteome</keyword>
<feature type="domain" description="Ribosome-assembly protein 3 C-terminal" evidence="3">
    <location>
        <begin position="101"/>
        <end position="145"/>
    </location>
</feature>
<reference evidence="4" key="1">
    <citation type="submission" date="2020-10" db="EMBL/GenBank/DDBJ databases">
        <authorList>
            <person name="Roach M.J.R."/>
        </authorList>
    </citation>
    <scope>NUCLEOTIDE SEQUENCE</scope>
    <source>
        <strain evidence="4">CBS 1945</strain>
    </source>
</reference>
<evidence type="ECO:0000313" key="4">
    <source>
        <dbReference type="EMBL" id="QPG74812.1"/>
    </source>
</evidence>
<dbReference type="AlphaFoldDB" id="A0A875S421"/>
<dbReference type="EMBL" id="CP064813">
    <property type="protein sequence ID" value="QPG74812.1"/>
    <property type="molecule type" value="Genomic_DNA"/>
</dbReference>
<dbReference type="GeneID" id="62195549"/>
<gene>
    <name evidence="4" type="ORF">FOA43_002148</name>
</gene>
<feature type="coiled-coil region" evidence="1">
    <location>
        <begin position="52"/>
        <end position="102"/>
    </location>
</feature>
<dbReference type="RefSeq" id="XP_038778377.1">
    <property type="nucleotide sequence ID" value="XM_038922449.1"/>
</dbReference>
<accession>A0A875S421</accession>
<evidence type="ECO:0000256" key="2">
    <source>
        <dbReference type="SAM" id="MobiDB-lite"/>
    </source>
</evidence>
<evidence type="ECO:0000256" key="1">
    <source>
        <dbReference type="SAM" id="Coils"/>
    </source>
</evidence>
<feature type="region of interest" description="Disordered" evidence="2">
    <location>
        <begin position="1"/>
        <end position="34"/>
    </location>
</feature>
<dbReference type="Pfam" id="PF14615">
    <property type="entry name" value="Rsa3"/>
    <property type="match status" value="1"/>
</dbReference>
<name>A0A875S421_EENNA</name>
<dbReference type="KEGG" id="bnn:FOA43_002148"/>
<proteinExistence type="predicted"/>
<dbReference type="InterPro" id="IPR028217">
    <property type="entry name" value="Rsa3_C"/>
</dbReference>
<dbReference type="Proteomes" id="UP000662931">
    <property type="component" value="Chromosome 2"/>
</dbReference>
<organism evidence="4 5">
    <name type="scientific">Eeniella nana</name>
    <name type="common">Yeast</name>
    <name type="synonym">Brettanomyces nanus</name>
    <dbReference type="NCBI Taxonomy" id="13502"/>
    <lineage>
        <taxon>Eukaryota</taxon>
        <taxon>Fungi</taxon>
        <taxon>Dikarya</taxon>
        <taxon>Ascomycota</taxon>
        <taxon>Saccharomycotina</taxon>
        <taxon>Pichiomycetes</taxon>
        <taxon>Pichiales</taxon>
        <taxon>Pichiaceae</taxon>
        <taxon>Brettanomyces</taxon>
    </lineage>
</organism>